<dbReference type="PROSITE" id="PS51257">
    <property type="entry name" value="PROKAR_LIPOPROTEIN"/>
    <property type="match status" value="1"/>
</dbReference>
<evidence type="ECO:0000256" key="1">
    <source>
        <dbReference type="ARBA" id="ARBA00011028"/>
    </source>
</evidence>
<dbReference type="PANTHER" id="PTHR42953:SF3">
    <property type="entry name" value="HIGH-AFFINITY ZINC UPTAKE SYSTEM PROTEIN ZNUA"/>
    <property type="match status" value="1"/>
</dbReference>
<feature type="chain" id="PRO_5043904583" evidence="6">
    <location>
        <begin position="25"/>
        <end position="335"/>
    </location>
</feature>
<keyword evidence="3 6" id="KW-0732">Signal</keyword>
<dbReference type="Pfam" id="PF01297">
    <property type="entry name" value="ZnuA"/>
    <property type="match status" value="1"/>
</dbReference>
<dbReference type="PANTHER" id="PTHR42953">
    <property type="entry name" value="HIGH-AFFINITY ZINC UPTAKE SYSTEM PROTEIN ZNUA-RELATED"/>
    <property type="match status" value="1"/>
</dbReference>
<dbReference type="EMBL" id="CP027228">
    <property type="protein sequence ID" value="AVM48304.1"/>
    <property type="molecule type" value="Genomic_DNA"/>
</dbReference>
<dbReference type="InterPro" id="IPR006127">
    <property type="entry name" value="ZnuA-like"/>
</dbReference>
<dbReference type="Proteomes" id="UP000237883">
    <property type="component" value="Chromosome"/>
</dbReference>
<keyword evidence="8" id="KW-1185">Reference proteome</keyword>
<dbReference type="SUPFAM" id="SSF53807">
    <property type="entry name" value="Helical backbone' metal receptor"/>
    <property type="match status" value="1"/>
</dbReference>
<feature type="region of interest" description="Disordered" evidence="5">
    <location>
        <begin position="126"/>
        <end position="150"/>
    </location>
</feature>
<accession>A0A2S0L516</accession>
<feature type="coiled-coil region" evidence="4">
    <location>
        <begin position="189"/>
        <end position="216"/>
    </location>
</feature>
<evidence type="ECO:0000313" key="7">
    <source>
        <dbReference type="EMBL" id="AVM48304.1"/>
    </source>
</evidence>
<keyword evidence="4" id="KW-0175">Coiled coil</keyword>
<name>A0A2S0L516_9FIRM</name>
<dbReference type="RefSeq" id="WP_106057377.1">
    <property type="nucleotide sequence ID" value="NZ_CAURSC010000003.1"/>
</dbReference>
<evidence type="ECO:0000256" key="6">
    <source>
        <dbReference type="SAM" id="SignalP"/>
    </source>
</evidence>
<evidence type="ECO:0000256" key="4">
    <source>
        <dbReference type="SAM" id="Coils"/>
    </source>
</evidence>
<sequence length="335" mass="38289">MKRNKLIKIFAIMMIAILSLGTLASCGKKEADSKKLKIVVTTFPEYDWVREILGDRVKDVDLKLLQKNGTDLHSFQPSAQDIKDISNADIFVYVGGESDEWVEDVLKKKKNKDLVAINLMDEMKDSKKAEEVKEGMQPEKEDEDEGDGHHHENAEEVEYDEHVWLSLKNAIKLCQPIEQAIAKKDEKHADTYKKNLDAYTKKLENLDNKYAEAVKNAKVKTLIFGDRFPFRYMVDDYGLNYYAAFVGCSAESEASFETISFLSNKLNQLKIKHVLTIENSDHKIAKSVIKNADGTKRDIKTLDSLQSMKKGDIKKKTYLKTMENNLKVLQEVLNN</sequence>
<feature type="compositionally biased region" description="Basic and acidic residues" evidence="5">
    <location>
        <begin position="126"/>
        <end position="139"/>
    </location>
</feature>
<dbReference type="KEGG" id="mdv:C5Q96_05360"/>
<gene>
    <name evidence="7" type="ORF">C5Q96_05360</name>
</gene>
<evidence type="ECO:0000313" key="8">
    <source>
        <dbReference type="Proteomes" id="UP000237883"/>
    </source>
</evidence>
<dbReference type="GO" id="GO:0030001">
    <property type="term" value="P:metal ion transport"/>
    <property type="evidence" value="ECO:0007669"/>
    <property type="project" value="InterPro"/>
</dbReference>
<reference evidence="8" key="1">
    <citation type="submission" date="2018-02" db="EMBL/GenBank/DDBJ databases">
        <authorList>
            <person name="Holder M.E."/>
            <person name="Ajami N.J."/>
            <person name="Petrosino J.F."/>
        </authorList>
    </citation>
    <scope>NUCLEOTIDE SEQUENCE [LARGE SCALE GENOMIC DNA]</scope>
    <source>
        <strain evidence="8">CCUG 47132</strain>
    </source>
</reference>
<feature type="signal peptide" evidence="6">
    <location>
        <begin position="1"/>
        <end position="24"/>
    </location>
</feature>
<keyword evidence="2" id="KW-0813">Transport</keyword>
<protein>
    <submittedName>
        <fullName evidence="7">Zinc ABC transporter substrate-binding protein</fullName>
    </submittedName>
</protein>
<dbReference type="OrthoDB" id="9810636at2"/>
<organism evidence="7 8">
    <name type="scientific">Mogibacterium diversum</name>
    <dbReference type="NCBI Taxonomy" id="114527"/>
    <lineage>
        <taxon>Bacteria</taxon>
        <taxon>Bacillati</taxon>
        <taxon>Bacillota</taxon>
        <taxon>Clostridia</taxon>
        <taxon>Peptostreptococcales</taxon>
        <taxon>Anaerovoracaceae</taxon>
        <taxon>Mogibacterium</taxon>
    </lineage>
</organism>
<comment type="similarity">
    <text evidence="1">Belongs to the bacterial solute-binding protein 9 family.</text>
</comment>
<dbReference type="Gene3D" id="3.40.50.1980">
    <property type="entry name" value="Nitrogenase molybdenum iron protein domain"/>
    <property type="match status" value="2"/>
</dbReference>
<evidence type="ECO:0000256" key="2">
    <source>
        <dbReference type="ARBA" id="ARBA00022448"/>
    </source>
</evidence>
<dbReference type="GeneID" id="78391687"/>
<evidence type="ECO:0000256" key="3">
    <source>
        <dbReference type="ARBA" id="ARBA00022729"/>
    </source>
</evidence>
<dbReference type="GO" id="GO:0046872">
    <property type="term" value="F:metal ion binding"/>
    <property type="evidence" value="ECO:0007669"/>
    <property type="project" value="InterPro"/>
</dbReference>
<dbReference type="InterPro" id="IPR050492">
    <property type="entry name" value="Bact_metal-bind_prot9"/>
</dbReference>
<proteinExistence type="inferred from homology"/>
<dbReference type="AlphaFoldDB" id="A0A2S0L516"/>
<evidence type="ECO:0000256" key="5">
    <source>
        <dbReference type="SAM" id="MobiDB-lite"/>
    </source>
</evidence>